<evidence type="ECO:0000313" key="2">
    <source>
        <dbReference type="EMBL" id="EJX02448.1"/>
    </source>
</evidence>
<dbReference type="EMBL" id="AMCI01002543">
    <property type="protein sequence ID" value="EJX02448.1"/>
    <property type="molecule type" value="Genomic_DNA"/>
</dbReference>
<keyword evidence="1" id="KW-0812">Transmembrane</keyword>
<accession>J9GK38</accession>
<gene>
    <name evidence="2" type="ORF">EVA_09439</name>
</gene>
<dbReference type="AlphaFoldDB" id="J9GK38"/>
<sequence>MVLSQRSCVVSSPYSRPSSRTLRTVCRRKKMRKRLIISLVGQNNVCTFAAAILTESTFNHSFIIHFIHVLRFS</sequence>
<keyword evidence="1" id="KW-1133">Transmembrane helix</keyword>
<evidence type="ECO:0000256" key="1">
    <source>
        <dbReference type="SAM" id="Phobius"/>
    </source>
</evidence>
<keyword evidence="1" id="KW-0472">Membrane</keyword>
<protein>
    <submittedName>
        <fullName evidence="2">Uncharacterized protein</fullName>
    </submittedName>
</protein>
<proteinExistence type="predicted"/>
<comment type="caution">
    <text evidence="2">The sequence shown here is derived from an EMBL/GenBank/DDBJ whole genome shotgun (WGS) entry which is preliminary data.</text>
</comment>
<reference evidence="2" key="1">
    <citation type="journal article" date="2012" name="PLoS ONE">
        <title>Gene sets for utilization of primary and secondary nutrition supplies in the distal gut of endangered iberian lynx.</title>
        <authorList>
            <person name="Alcaide M."/>
            <person name="Messina E."/>
            <person name="Richter M."/>
            <person name="Bargiela R."/>
            <person name="Peplies J."/>
            <person name="Huws S.A."/>
            <person name="Newbold C.J."/>
            <person name="Golyshin P.N."/>
            <person name="Simon M.A."/>
            <person name="Lopez G."/>
            <person name="Yakimov M.M."/>
            <person name="Ferrer M."/>
        </authorList>
    </citation>
    <scope>NUCLEOTIDE SEQUENCE</scope>
</reference>
<feature type="transmembrane region" description="Helical" evidence="1">
    <location>
        <begin position="35"/>
        <end position="53"/>
    </location>
</feature>
<organism evidence="2">
    <name type="scientific">gut metagenome</name>
    <dbReference type="NCBI Taxonomy" id="749906"/>
    <lineage>
        <taxon>unclassified sequences</taxon>
        <taxon>metagenomes</taxon>
        <taxon>organismal metagenomes</taxon>
    </lineage>
</organism>
<name>J9GK38_9ZZZZ</name>